<gene>
    <name evidence="2" type="ORF">CCMP2556_LOCUS89</name>
</gene>
<dbReference type="Proteomes" id="UP001642484">
    <property type="component" value="Unassembled WGS sequence"/>
</dbReference>
<proteinExistence type="predicted"/>
<feature type="compositionally biased region" description="Basic residues" evidence="1">
    <location>
        <begin position="159"/>
        <end position="191"/>
    </location>
</feature>
<evidence type="ECO:0000313" key="3">
    <source>
        <dbReference type="Proteomes" id="UP001642484"/>
    </source>
</evidence>
<name>A0ABP0H537_9DINO</name>
<feature type="compositionally biased region" description="Basic and acidic residues" evidence="1">
    <location>
        <begin position="192"/>
        <end position="236"/>
    </location>
</feature>
<accession>A0ABP0H537</accession>
<comment type="caution">
    <text evidence="2">The sequence shown here is derived from an EMBL/GenBank/DDBJ whole genome shotgun (WGS) entry which is preliminary data.</text>
</comment>
<evidence type="ECO:0000313" key="2">
    <source>
        <dbReference type="EMBL" id="CAK8985331.1"/>
    </source>
</evidence>
<evidence type="ECO:0000256" key="1">
    <source>
        <dbReference type="SAM" id="MobiDB-lite"/>
    </source>
</evidence>
<keyword evidence="3" id="KW-1185">Reference proteome</keyword>
<dbReference type="EMBL" id="CAXAMN010000001">
    <property type="protein sequence ID" value="CAK8985331.1"/>
    <property type="molecule type" value="Genomic_DNA"/>
</dbReference>
<reference evidence="2 3" key="1">
    <citation type="submission" date="2024-02" db="EMBL/GenBank/DDBJ databases">
        <authorList>
            <person name="Chen Y."/>
            <person name="Shah S."/>
            <person name="Dougan E. K."/>
            <person name="Thang M."/>
            <person name="Chan C."/>
        </authorList>
    </citation>
    <scope>NUCLEOTIDE SEQUENCE [LARGE SCALE GENOMIC DNA]</scope>
</reference>
<feature type="region of interest" description="Disordered" evidence="1">
    <location>
        <begin position="148"/>
        <end position="252"/>
    </location>
</feature>
<organism evidence="2 3">
    <name type="scientific">Durusdinium trenchii</name>
    <dbReference type="NCBI Taxonomy" id="1381693"/>
    <lineage>
        <taxon>Eukaryota</taxon>
        <taxon>Sar</taxon>
        <taxon>Alveolata</taxon>
        <taxon>Dinophyceae</taxon>
        <taxon>Suessiales</taxon>
        <taxon>Symbiodiniaceae</taxon>
        <taxon>Durusdinium</taxon>
    </lineage>
</organism>
<sequence>MASHLYHCVCVLYFLRISIEIGVFKYYKITTSGSAKLAVLQEQWESCAGEWTKSSFYESIKSENRTRRQGSRRWMTRQQVRAKYGDNAVADLICDSKLKDEQTKNEQTKPHWDCPDVEELRLFLIWDSEAVEETEDEVLSSLFQAADVDRDDSSAEPSKKRKRDKKKDKKRRKKGKTSKNKKTKGSKKAKKDKKDKAGKEKKETEAQKKKRLEKEAKEKEKKEQEKKKKEERERLSKAKKAGVLYSTGVYSF</sequence>
<protein>
    <submittedName>
        <fullName evidence="2">Uncharacterized protein</fullName>
    </submittedName>
</protein>